<feature type="domain" description="GGDEF" evidence="4">
    <location>
        <begin position="460"/>
        <end position="593"/>
    </location>
</feature>
<dbReference type="InterPro" id="IPR043128">
    <property type="entry name" value="Rev_trsase/Diguanyl_cyclase"/>
</dbReference>
<geneLocation type="plasmid" evidence="5">
    <name>unnamed1</name>
</geneLocation>
<dbReference type="InterPro" id="IPR000700">
    <property type="entry name" value="PAS-assoc_C"/>
</dbReference>
<dbReference type="SMART" id="SM00052">
    <property type="entry name" value="EAL"/>
    <property type="match status" value="1"/>
</dbReference>
<dbReference type="InterPro" id="IPR035919">
    <property type="entry name" value="EAL_sf"/>
</dbReference>
<dbReference type="InterPro" id="IPR003018">
    <property type="entry name" value="GAF"/>
</dbReference>
<dbReference type="PROSITE" id="PS50113">
    <property type="entry name" value="PAC"/>
    <property type="match status" value="2"/>
</dbReference>
<dbReference type="CDD" id="cd01948">
    <property type="entry name" value="EAL"/>
    <property type="match status" value="1"/>
</dbReference>
<dbReference type="InterPro" id="IPR029787">
    <property type="entry name" value="Nucleotide_cyclase"/>
</dbReference>
<dbReference type="PROSITE" id="PS50112">
    <property type="entry name" value="PAS"/>
    <property type="match status" value="1"/>
</dbReference>
<dbReference type="PROSITE" id="PS50887">
    <property type="entry name" value="GGDEF"/>
    <property type="match status" value="1"/>
</dbReference>
<dbReference type="Gene3D" id="3.20.20.450">
    <property type="entry name" value="EAL domain"/>
    <property type="match status" value="1"/>
</dbReference>
<dbReference type="Pfam" id="PF08447">
    <property type="entry name" value="PAS_3"/>
    <property type="match status" value="2"/>
</dbReference>
<dbReference type="InterPro" id="IPR035965">
    <property type="entry name" value="PAS-like_dom_sf"/>
</dbReference>
<proteinExistence type="predicted"/>
<evidence type="ECO:0000259" key="2">
    <source>
        <dbReference type="PROSITE" id="PS50113"/>
    </source>
</evidence>
<dbReference type="InterPro" id="IPR029016">
    <property type="entry name" value="GAF-like_dom_sf"/>
</dbReference>
<dbReference type="SUPFAM" id="SSF55781">
    <property type="entry name" value="GAF domain-like"/>
    <property type="match status" value="1"/>
</dbReference>
<dbReference type="InterPro" id="IPR052155">
    <property type="entry name" value="Biofilm_reg_signaling"/>
</dbReference>
<dbReference type="PROSITE" id="PS50883">
    <property type="entry name" value="EAL"/>
    <property type="match status" value="1"/>
</dbReference>
<dbReference type="Pfam" id="PF00563">
    <property type="entry name" value="EAL"/>
    <property type="match status" value="1"/>
</dbReference>
<dbReference type="NCBIfam" id="TIGR00229">
    <property type="entry name" value="sensory_box"/>
    <property type="match status" value="2"/>
</dbReference>
<dbReference type="CDD" id="cd00130">
    <property type="entry name" value="PAS"/>
    <property type="match status" value="2"/>
</dbReference>
<dbReference type="Pfam" id="PF01590">
    <property type="entry name" value="GAF"/>
    <property type="match status" value="1"/>
</dbReference>
<evidence type="ECO:0008006" key="6">
    <source>
        <dbReference type="Google" id="ProtNLM"/>
    </source>
</evidence>
<dbReference type="NCBIfam" id="TIGR00254">
    <property type="entry name" value="GGDEF"/>
    <property type="match status" value="1"/>
</dbReference>
<reference evidence="5" key="1">
    <citation type="submission" date="2016-07" db="EMBL/GenBank/DDBJ databases">
        <title>Microvirga ossetica sp. nov. a new species of rhizobia isolated from root nodules of the legume species Vicia alpestris Steven originated from North Ossetia region in the Caucasus.</title>
        <authorList>
            <person name="Safronova V.I."/>
            <person name="Kuznetsova I.G."/>
            <person name="Sazanova A.L."/>
            <person name="Belimov A."/>
            <person name="Andronov E."/>
            <person name="Osledkin Y.S."/>
            <person name="Onishchuk O.P."/>
            <person name="Kurchak O.N."/>
            <person name="Shaposhnikov A.I."/>
            <person name="Willems A."/>
            <person name="Tikhonovich I.A."/>
        </authorList>
    </citation>
    <scope>NUCLEOTIDE SEQUENCE [LARGE SCALE GENOMIC DNA]</scope>
    <source>
        <strain evidence="5">V5/3M</strain>
        <plasmid evidence="5">unnamed1</plasmid>
    </source>
</reference>
<accession>A0A1B2ERQ3</accession>
<dbReference type="InterPro" id="IPR001610">
    <property type="entry name" value="PAC"/>
</dbReference>
<dbReference type="PANTHER" id="PTHR44757:SF2">
    <property type="entry name" value="BIOFILM ARCHITECTURE MAINTENANCE PROTEIN MBAA"/>
    <property type="match status" value="1"/>
</dbReference>
<feature type="domain" description="PAS" evidence="1">
    <location>
        <begin position="178"/>
        <end position="248"/>
    </location>
</feature>
<dbReference type="InterPro" id="IPR001633">
    <property type="entry name" value="EAL_dom"/>
</dbReference>
<feature type="domain" description="PAC" evidence="2">
    <location>
        <begin position="376"/>
        <end position="428"/>
    </location>
</feature>
<dbReference type="FunFam" id="3.30.70.270:FF:000001">
    <property type="entry name" value="Diguanylate cyclase domain protein"/>
    <property type="match status" value="1"/>
</dbReference>
<sequence length="871" mass="95711">MPAFVNEASLSLWVEADRLAALRTFDILDTEPEAAFDSLAKVAAHVCNAPIALVTLVDEQRQWFKSQIGLKGLREAPREVAFCAHVILQSDLFVVADATKDPRFSGNPAVTGDPHVRFYAGAPLATADGLPLGALCVVDTIPRPEGLTQVQSETLLALAGAVMSQFNLRRVSTITAQSEHRYRALIEASATMVWRASPDGAIIDGSPEWSEITGRSPEASKGFGWLAAVHPDDSERVVAVRQNIFASARSGTYEFRVRQTNGEYRWFKSRAVPILSASGSVQEWVGTLTNVHDKKTAAERLRVSGERYRALVNASAAVVWRARPDGAVLEGWGWETFSAEGPEESRPFGWLESVHPDDRDHVIAVWQKALASGQPCAQEYRTRRRNGEYRWSLTRAVPLLGIDGTVQEWVGTVTDIHSRKQAEEELWRAANYDALTGIPNRVLFQDRLERALAEARESGTSLSLLAIDLDEFKGVNDSFGHDAGDALLKETAARLSSVARDGDTVARLGGDEFVVLLSGSTRLEHAATLAEGLAKKLSQPISYAGQMIASRASIGVAAFPDHGTDAADLMKDADMAQYRAKAEGRNRVVTYSHEMRAATERRTTLRREMREAVSLDQIMPFYQPKVSLSTGEIVGFEALARWAHPTLGLLTPATFGDIFDDPELATMVGRRLMGKVVSDMRQWLNRGLRFGQVAINLSHREFVQPGQAEDILRILDRSKVPPQHFEIEITEKVLLDAQSDVVSSALEKFRARGVQIALDDFGTGYASLTHLKRFPVDHIKVDKSFVQGIEQNPDDEAIVTAVVSLGRSLNLKVTAEGVETAGQAERLREMGCSAAQGYLYAKPMDGSDVPSLLSEWTARLIPAKRLLLIER</sequence>
<evidence type="ECO:0000313" key="5">
    <source>
        <dbReference type="EMBL" id="ANY82502.1"/>
    </source>
</evidence>
<evidence type="ECO:0000259" key="3">
    <source>
        <dbReference type="PROSITE" id="PS50883"/>
    </source>
</evidence>
<evidence type="ECO:0000259" key="1">
    <source>
        <dbReference type="PROSITE" id="PS50112"/>
    </source>
</evidence>
<dbReference type="PANTHER" id="PTHR44757">
    <property type="entry name" value="DIGUANYLATE CYCLASE DGCP"/>
    <property type="match status" value="1"/>
</dbReference>
<protein>
    <recommendedName>
        <fullName evidence="6">Diguanylate cyclase</fullName>
    </recommendedName>
</protein>
<dbReference type="SMART" id="SM00267">
    <property type="entry name" value="GGDEF"/>
    <property type="match status" value="1"/>
</dbReference>
<feature type="domain" description="EAL" evidence="3">
    <location>
        <begin position="602"/>
        <end position="857"/>
    </location>
</feature>
<dbReference type="InterPro" id="IPR000160">
    <property type="entry name" value="GGDEF_dom"/>
</dbReference>
<dbReference type="SMART" id="SM00086">
    <property type="entry name" value="PAC"/>
    <property type="match status" value="2"/>
</dbReference>
<dbReference type="Gene3D" id="3.30.70.270">
    <property type="match status" value="1"/>
</dbReference>
<evidence type="ECO:0000259" key="4">
    <source>
        <dbReference type="PROSITE" id="PS50887"/>
    </source>
</evidence>
<dbReference type="FunFam" id="3.30.450.20:FF:000099">
    <property type="entry name" value="Sensory box sensor histidine kinase"/>
    <property type="match status" value="2"/>
</dbReference>
<dbReference type="SUPFAM" id="SSF141868">
    <property type="entry name" value="EAL domain-like"/>
    <property type="match status" value="1"/>
</dbReference>
<dbReference type="CDD" id="cd01949">
    <property type="entry name" value="GGDEF"/>
    <property type="match status" value="1"/>
</dbReference>
<feature type="domain" description="PAC" evidence="2">
    <location>
        <begin position="251"/>
        <end position="303"/>
    </location>
</feature>
<keyword evidence="5" id="KW-0614">Plasmid</keyword>
<dbReference type="AlphaFoldDB" id="A0A1B2ERQ3"/>
<dbReference type="Gene3D" id="3.30.450.20">
    <property type="entry name" value="PAS domain"/>
    <property type="match status" value="2"/>
</dbReference>
<dbReference type="SUPFAM" id="SSF55073">
    <property type="entry name" value="Nucleotide cyclase"/>
    <property type="match status" value="1"/>
</dbReference>
<dbReference type="InterPro" id="IPR000014">
    <property type="entry name" value="PAS"/>
</dbReference>
<dbReference type="InterPro" id="IPR013655">
    <property type="entry name" value="PAS_fold_3"/>
</dbReference>
<dbReference type="KEGG" id="moc:BB934_29905"/>
<dbReference type="Pfam" id="PF00990">
    <property type="entry name" value="GGDEF"/>
    <property type="match status" value="1"/>
</dbReference>
<dbReference type="Gene3D" id="3.30.450.40">
    <property type="match status" value="1"/>
</dbReference>
<name>A0A1B2ERQ3_9HYPH</name>
<dbReference type="GO" id="GO:0003824">
    <property type="term" value="F:catalytic activity"/>
    <property type="evidence" value="ECO:0007669"/>
    <property type="project" value="UniProtKB-ARBA"/>
</dbReference>
<dbReference type="OrthoDB" id="9814202at2"/>
<gene>
    <name evidence="5" type="ORF">BB934_29905</name>
</gene>
<dbReference type="EMBL" id="CP016617">
    <property type="protein sequence ID" value="ANY82502.1"/>
    <property type="molecule type" value="Genomic_DNA"/>
</dbReference>
<organism evidence="5">
    <name type="scientific">Microvirga ossetica</name>
    <dbReference type="NCBI Taxonomy" id="1882682"/>
    <lineage>
        <taxon>Bacteria</taxon>
        <taxon>Pseudomonadati</taxon>
        <taxon>Pseudomonadota</taxon>
        <taxon>Alphaproteobacteria</taxon>
        <taxon>Hyphomicrobiales</taxon>
        <taxon>Methylobacteriaceae</taxon>
        <taxon>Microvirga</taxon>
    </lineage>
</organism>
<dbReference type="SMART" id="SM00091">
    <property type="entry name" value="PAS"/>
    <property type="match status" value="2"/>
</dbReference>
<dbReference type="SMART" id="SM00065">
    <property type="entry name" value="GAF"/>
    <property type="match status" value="1"/>
</dbReference>
<dbReference type="RefSeq" id="WP_099513611.1">
    <property type="nucleotide sequence ID" value="NZ_CP016617.1"/>
</dbReference>
<dbReference type="SUPFAM" id="SSF55785">
    <property type="entry name" value="PYP-like sensor domain (PAS domain)"/>
    <property type="match status" value="2"/>
</dbReference>